<keyword evidence="2" id="KW-1185">Reference proteome</keyword>
<reference evidence="1 2" key="1">
    <citation type="journal article" date="2024" name="Nat. Commun.">
        <title>Phylogenomics reveals the evolutionary origins of lichenization in chlorophyte algae.</title>
        <authorList>
            <person name="Puginier C."/>
            <person name="Libourel C."/>
            <person name="Otte J."/>
            <person name="Skaloud P."/>
            <person name="Haon M."/>
            <person name="Grisel S."/>
            <person name="Petersen M."/>
            <person name="Berrin J.G."/>
            <person name="Delaux P.M."/>
            <person name="Dal Grande F."/>
            <person name="Keller J."/>
        </authorList>
    </citation>
    <scope>NUCLEOTIDE SEQUENCE [LARGE SCALE GENOMIC DNA]</scope>
    <source>
        <strain evidence="1 2">SAG 2036</strain>
    </source>
</reference>
<gene>
    <name evidence="1" type="ORF">WJX73_006665</name>
</gene>
<dbReference type="AlphaFoldDB" id="A0AAW1NPY2"/>
<evidence type="ECO:0000313" key="2">
    <source>
        <dbReference type="Proteomes" id="UP001465755"/>
    </source>
</evidence>
<name>A0AAW1NPY2_9CHLO</name>
<proteinExistence type="predicted"/>
<dbReference type="EMBL" id="JALJOQ010000198">
    <property type="protein sequence ID" value="KAK9790106.1"/>
    <property type="molecule type" value="Genomic_DNA"/>
</dbReference>
<dbReference type="Proteomes" id="UP001465755">
    <property type="component" value="Unassembled WGS sequence"/>
</dbReference>
<comment type="caution">
    <text evidence="1">The sequence shown here is derived from an EMBL/GenBank/DDBJ whole genome shotgun (WGS) entry which is preliminary data.</text>
</comment>
<accession>A0AAW1NPY2</accession>
<sequence length="118" mass="12351">MANQHLEKPLTKTSVPSTGPPLCNLAYGSRTVHMCVRAAEVLLVLAFRVSSVLFKAIGQEVTVVMTGALIQLTSEAPSTPRDGSVQLAAASWLPLCGISVLKLLAACVQLPQGPAREG</sequence>
<organism evidence="1 2">
    <name type="scientific">Symbiochloris irregularis</name>
    <dbReference type="NCBI Taxonomy" id="706552"/>
    <lineage>
        <taxon>Eukaryota</taxon>
        <taxon>Viridiplantae</taxon>
        <taxon>Chlorophyta</taxon>
        <taxon>core chlorophytes</taxon>
        <taxon>Trebouxiophyceae</taxon>
        <taxon>Trebouxiales</taxon>
        <taxon>Trebouxiaceae</taxon>
        <taxon>Symbiochloris</taxon>
    </lineage>
</organism>
<evidence type="ECO:0000313" key="1">
    <source>
        <dbReference type="EMBL" id="KAK9790106.1"/>
    </source>
</evidence>
<protein>
    <submittedName>
        <fullName evidence="1">Uncharacterized protein</fullName>
    </submittedName>
</protein>